<organism evidence="11 12">
    <name type="scientific">Tetracentron sinense</name>
    <name type="common">Spur-leaf</name>
    <dbReference type="NCBI Taxonomy" id="13715"/>
    <lineage>
        <taxon>Eukaryota</taxon>
        <taxon>Viridiplantae</taxon>
        <taxon>Streptophyta</taxon>
        <taxon>Embryophyta</taxon>
        <taxon>Tracheophyta</taxon>
        <taxon>Spermatophyta</taxon>
        <taxon>Magnoliopsida</taxon>
        <taxon>Trochodendrales</taxon>
        <taxon>Trochodendraceae</taxon>
        <taxon>Tetracentron</taxon>
    </lineage>
</organism>
<evidence type="ECO:0000259" key="10">
    <source>
        <dbReference type="PROSITE" id="PS50102"/>
    </source>
</evidence>
<dbReference type="InterPro" id="IPR035979">
    <property type="entry name" value="RBD_domain_sf"/>
</dbReference>
<dbReference type="GO" id="GO:0005634">
    <property type="term" value="C:nucleus"/>
    <property type="evidence" value="ECO:0007669"/>
    <property type="project" value="UniProtKB-SubCell"/>
</dbReference>
<evidence type="ECO:0000313" key="11">
    <source>
        <dbReference type="EMBL" id="KAF8400127.1"/>
    </source>
</evidence>
<dbReference type="GO" id="GO:0008270">
    <property type="term" value="F:zinc ion binding"/>
    <property type="evidence" value="ECO:0007669"/>
    <property type="project" value="UniProtKB-KW"/>
</dbReference>
<evidence type="ECO:0000256" key="1">
    <source>
        <dbReference type="ARBA" id="ARBA00004123"/>
    </source>
</evidence>
<name>A0A835DGQ1_TETSI</name>
<keyword evidence="6" id="KW-0862">Zinc</keyword>
<dbReference type="GO" id="GO:0008143">
    <property type="term" value="F:poly(A) binding"/>
    <property type="evidence" value="ECO:0007669"/>
    <property type="project" value="InterPro"/>
</dbReference>
<keyword evidence="7" id="KW-0539">Nucleus</keyword>
<accession>A0A835DGQ1</accession>
<feature type="compositionally biased region" description="Basic and acidic residues" evidence="9">
    <location>
        <begin position="725"/>
        <end position="735"/>
    </location>
</feature>
<feature type="domain" description="RRM" evidence="10">
    <location>
        <begin position="612"/>
        <end position="689"/>
    </location>
</feature>
<dbReference type="SUPFAM" id="SSF54928">
    <property type="entry name" value="RNA-binding domain, RBD"/>
    <property type="match status" value="1"/>
</dbReference>
<sequence length="760" mass="84432">MDMRTTCINNAENLTRPKHSSMDVFSANPRSFTMDRKSPIASKLKVSVAEKLIEYLGNYTDDVLADFGDLLKLANDKKATMASYCTRSSWKVEYIIVLVCNGKHQNQAKDDLEAFLGERSGEFVSWLWDLLLKYTHQSNTTTGLSDLKDVTVTSIDVDNKEQRISRLRDLQNNATGSDDHPLTKDEKCYQLSTSDDVEVFEGFQCCPGFTDPLKEVNTKEIWAQTSRSEIPKKIGATENNYVEALKYGSFKVRGSSGIPAGGEQSMQCVDQYKKIDNSSCNGLSHQLLNSPKREPVSRHLQSFSTENLHPKPFSVANTAESKLSSRAADVVSHLNGRPRGNVWDRLGKPCEDNTVVRGENIDGHGIGIIRRKIVEHNGDGLDDHRLMPSVSDGRFKRKLMGEVPVPGNEGGIFISNTKPDEYRKLEHDVSTMGTLHDAKNVGQKRRFGEISPGPSSDLPSLVDDRDRRLQDKEFQRLSSVKCSHLQSLNGVVSESRKSDIHDRYHALRSDAAFNPRANKRSQAREANAAQALVSACSPLGAKSESLKNEDVVSANRKPVQAHVLDVKLRLRQIEMEMSKLRSKQADVNTDDNLNLSSNSGALNRPEEDIESRTVYVTNVHFAATKEALSLYFSKCGVVVKVIILTDMVTAQPKGSAYITFASKESVEKAVALSGTSFLSRIVKVVRKGEIPAVMPTARKPSQSWFPHIDRQAILQRPYSSSHLQWRRDSPKKVERSLSAAGDKLEASRNTQVQGVVDSGP</sequence>
<keyword evidence="8" id="KW-0694">RNA-binding</keyword>
<dbReference type="OMA" id="HEVCIGR"/>
<evidence type="ECO:0000256" key="3">
    <source>
        <dbReference type="ARBA" id="ARBA00022723"/>
    </source>
</evidence>
<dbReference type="Gene3D" id="1.20.1390.10">
    <property type="entry name" value="PWI domain"/>
    <property type="match status" value="1"/>
</dbReference>
<proteinExistence type="inferred from homology"/>
<comment type="subcellular location">
    <subcellularLocation>
        <location evidence="1">Nucleus</location>
    </subcellularLocation>
</comment>
<feature type="region of interest" description="Disordered" evidence="9">
    <location>
        <begin position="724"/>
        <end position="760"/>
    </location>
</feature>
<dbReference type="SMART" id="SM00360">
    <property type="entry name" value="RRM"/>
    <property type="match status" value="1"/>
</dbReference>
<dbReference type="InterPro" id="IPR000504">
    <property type="entry name" value="RRM_dom"/>
</dbReference>
<evidence type="ECO:0000256" key="7">
    <source>
        <dbReference type="ARBA" id="ARBA00023242"/>
    </source>
</evidence>
<feature type="region of interest" description="Disordered" evidence="9">
    <location>
        <begin position="581"/>
        <end position="604"/>
    </location>
</feature>
<feature type="compositionally biased region" description="Low complexity" evidence="9">
    <location>
        <begin position="586"/>
        <end position="603"/>
    </location>
</feature>
<dbReference type="InterPro" id="IPR012677">
    <property type="entry name" value="Nucleotide-bd_a/b_plait_sf"/>
</dbReference>
<evidence type="ECO:0000256" key="8">
    <source>
        <dbReference type="PROSITE-ProRule" id="PRU00176"/>
    </source>
</evidence>
<dbReference type="PANTHER" id="PTHR14738:SF29">
    <property type="entry name" value="ZINC FINGER CCCH DOMAIN-CONTAINING PROTEIN 14"/>
    <property type="match status" value="1"/>
</dbReference>
<dbReference type="GO" id="GO:0043488">
    <property type="term" value="P:regulation of mRNA stability"/>
    <property type="evidence" value="ECO:0007669"/>
    <property type="project" value="InterPro"/>
</dbReference>
<evidence type="ECO:0000256" key="2">
    <source>
        <dbReference type="ARBA" id="ARBA00008423"/>
    </source>
</evidence>
<dbReference type="AlphaFoldDB" id="A0A835DGQ1"/>
<evidence type="ECO:0000256" key="5">
    <source>
        <dbReference type="ARBA" id="ARBA00022771"/>
    </source>
</evidence>
<evidence type="ECO:0000256" key="4">
    <source>
        <dbReference type="ARBA" id="ARBA00022737"/>
    </source>
</evidence>
<keyword evidence="3" id="KW-0479">Metal-binding</keyword>
<keyword evidence="5" id="KW-0863">Zinc-finger</keyword>
<dbReference type="PROSITE" id="PS50102">
    <property type="entry name" value="RRM"/>
    <property type="match status" value="1"/>
</dbReference>
<dbReference type="GO" id="GO:0005737">
    <property type="term" value="C:cytoplasm"/>
    <property type="evidence" value="ECO:0007669"/>
    <property type="project" value="TreeGrafter"/>
</dbReference>
<reference evidence="11 12" key="1">
    <citation type="submission" date="2020-04" db="EMBL/GenBank/DDBJ databases">
        <title>Plant Genome Project.</title>
        <authorList>
            <person name="Zhang R.-G."/>
        </authorList>
    </citation>
    <scope>NUCLEOTIDE SEQUENCE [LARGE SCALE GENOMIC DNA]</scope>
    <source>
        <strain evidence="11">YNK0</strain>
        <tissue evidence="11">Leaf</tissue>
    </source>
</reference>
<protein>
    <recommendedName>
        <fullName evidence="10">RRM domain-containing protein</fullName>
    </recommendedName>
</protein>
<dbReference type="InterPro" id="IPR040366">
    <property type="entry name" value="Nab2/ZC3H14"/>
</dbReference>
<dbReference type="Gene3D" id="3.30.70.330">
    <property type="match status" value="1"/>
</dbReference>
<comment type="caution">
    <text evidence="11">The sequence shown here is derived from an EMBL/GenBank/DDBJ whole genome shotgun (WGS) entry which is preliminary data.</text>
</comment>
<dbReference type="OrthoDB" id="4726at2759"/>
<keyword evidence="4" id="KW-0677">Repeat</keyword>
<evidence type="ECO:0000256" key="6">
    <source>
        <dbReference type="ARBA" id="ARBA00022833"/>
    </source>
</evidence>
<comment type="similarity">
    <text evidence="2">Belongs to the ZC3H14 family.</text>
</comment>
<gene>
    <name evidence="11" type="ORF">HHK36_013423</name>
</gene>
<dbReference type="Pfam" id="PF00076">
    <property type="entry name" value="RRM_1"/>
    <property type="match status" value="1"/>
</dbReference>
<evidence type="ECO:0000313" key="12">
    <source>
        <dbReference type="Proteomes" id="UP000655225"/>
    </source>
</evidence>
<feature type="region of interest" description="Disordered" evidence="9">
    <location>
        <begin position="438"/>
        <end position="462"/>
    </location>
</feature>
<dbReference type="Proteomes" id="UP000655225">
    <property type="component" value="Unassembled WGS sequence"/>
</dbReference>
<dbReference type="PANTHER" id="PTHR14738">
    <property type="entry name" value="ZINC FINGER CCCH DOMAIN-CONTAINING PROTEIN 14"/>
    <property type="match status" value="1"/>
</dbReference>
<evidence type="ECO:0000256" key="9">
    <source>
        <dbReference type="SAM" id="MobiDB-lite"/>
    </source>
</evidence>
<dbReference type="EMBL" id="JABCRI010000009">
    <property type="protein sequence ID" value="KAF8400127.1"/>
    <property type="molecule type" value="Genomic_DNA"/>
</dbReference>
<keyword evidence="12" id="KW-1185">Reference proteome</keyword>